<feature type="transmembrane region" description="Helical" evidence="1">
    <location>
        <begin position="47"/>
        <end position="66"/>
    </location>
</feature>
<reference evidence="2 3" key="1">
    <citation type="submission" date="2016-05" db="EMBL/GenBank/DDBJ databases">
        <title>Genome Sequence of Pseudomonas citronellolis Strain SJTE-3, an Estrogens and Persistent Organic Pollutants degradation strain.</title>
        <authorList>
            <person name="Liang R."/>
        </authorList>
    </citation>
    <scope>NUCLEOTIDE SEQUENCE [LARGE SCALE GENOMIC DNA]</scope>
    <source>
        <strain evidence="2 3">SJTE-3</strain>
    </source>
</reference>
<evidence type="ECO:0000256" key="1">
    <source>
        <dbReference type="SAM" id="Phobius"/>
    </source>
</evidence>
<dbReference type="Pfam" id="PF09600">
    <property type="entry name" value="Cyd_oper_YbgE"/>
    <property type="match status" value="1"/>
</dbReference>
<evidence type="ECO:0000313" key="3">
    <source>
        <dbReference type="Proteomes" id="UP000077748"/>
    </source>
</evidence>
<dbReference type="Proteomes" id="UP000077748">
    <property type="component" value="Chromosome"/>
</dbReference>
<dbReference type="EMBL" id="CP015878">
    <property type="protein sequence ID" value="ANI14659.1"/>
    <property type="molecule type" value="Genomic_DNA"/>
</dbReference>
<accession>A0A1A9KB06</accession>
<feature type="transmembrane region" description="Helical" evidence="1">
    <location>
        <begin position="73"/>
        <end position="96"/>
    </location>
</feature>
<evidence type="ECO:0000313" key="2">
    <source>
        <dbReference type="EMBL" id="ANI14659.1"/>
    </source>
</evidence>
<dbReference type="RefSeq" id="WP_064582751.1">
    <property type="nucleotide sequence ID" value="NZ_CP015878.1"/>
</dbReference>
<dbReference type="InterPro" id="IPR011846">
    <property type="entry name" value="Cyd_oper_YbgE"/>
</dbReference>
<sequence length="99" mass="10635">MTTASPERALRRPWSRALSLLLAAPLALVLLIHPALMLDANGGYSHGLLMLVMLGVSGGFVHGVGFDPRGRLWALLFGPPVAWPLMLLGYGLLLYARTS</sequence>
<proteinExistence type="predicted"/>
<gene>
    <name evidence="2" type="ORF">A9C11_11985</name>
</gene>
<keyword evidence="1" id="KW-0812">Transmembrane</keyword>
<name>A0A1A9KB06_9PSED</name>
<organism evidence="2 3">
    <name type="scientific">Pseudomonas citronellolis</name>
    <dbReference type="NCBI Taxonomy" id="53408"/>
    <lineage>
        <taxon>Bacteria</taxon>
        <taxon>Pseudomonadati</taxon>
        <taxon>Pseudomonadota</taxon>
        <taxon>Gammaproteobacteria</taxon>
        <taxon>Pseudomonadales</taxon>
        <taxon>Pseudomonadaceae</taxon>
        <taxon>Pseudomonas</taxon>
    </lineage>
</organism>
<keyword evidence="1" id="KW-1133">Transmembrane helix</keyword>
<protein>
    <submittedName>
        <fullName evidence="2">Cyd operon protein YbgE</fullName>
    </submittedName>
</protein>
<dbReference type="AlphaFoldDB" id="A0A1A9KB06"/>
<keyword evidence="1" id="KW-0472">Membrane</keyword>